<evidence type="ECO:0000313" key="1">
    <source>
        <dbReference type="WBParaSite" id="SSLN_0001683701-mRNA-1"/>
    </source>
</evidence>
<dbReference type="SUPFAM" id="SSF56112">
    <property type="entry name" value="Protein kinase-like (PK-like)"/>
    <property type="match status" value="1"/>
</dbReference>
<organism evidence="1">
    <name type="scientific">Schistocephalus solidus</name>
    <name type="common">Tapeworm</name>
    <dbReference type="NCBI Taxonomy" id="70667"/>
    <lineage>
        <taxon>Eukaryota</taxon>
        <taxon>Metazoa</taxon>
        <taxon>Spiralia</taxon>
        <taxon>Lophotrochozoa</taxon>
        <taxon>Platyhelminthes</taxon>
        <taxon>Cestoda</taxon>
        <taxon>Eucestoda</taxon>
        <taxon>Diphyllobothriidea</taxon>
        <taxon>Diphyllobothriidae</taxon>
        <taxon>Schistocephalus</taxon>
    </lineage>
</organism>
<name>A0A183TIC7_SCHSO</name>
<sequence length="151" mass="17585">LLYHSPEQSSKIMISDFGLSRIEDGEFATAIACGTPGYVGCAVIHHSMMRMTKNYFAKYEECNMNSILHIGTTFRIQDFIRNLLKKDPQARYSCTQALKHPWIASNVAKDLNIYPQVSQNIRKNFLAWQRWKVQKQNILIFYTWSILCFLN</sequence>
<reference evidence="1" key="1">
    <citation type="submission" date="2016-06" db="UniProtKB">
        <authorList>
            <consortium name="WormBaseParasite"/>
        </authorList>
    </citation>
    <scope>IDENTIFICATION</scope>
</reference>
<dbReference type="AlphaFoldDB" id="A0A183TIC7"/>
<dbReference type="PANTHER" id="PTHR24347">
    <property type="entry name" value="SERINE/THREONINE-PROTEIN KINASE"/>
    <property type="match status" value="1"/>
</dbReference>
<dbReference type="InterPro" id="IPR011009">
    <property type="entry name" value="Kinase-like_dom_sf"/>
</dbReference>
<accession>A0A183TIC7</accession>
<dbReference type="WBParaSite" id="SSLN_0001683701-mRNA-1">
    <property type="protein sequence ID" value="SSLN_0001683701-mRNA-1"/>
    <property type="gene ID" value="SSLN_0001683701"/>
</dbReference>
<protein>
    <submittedName>
        <fullName evidence="1">Protein kinase domain-containing protein</fullName>
    </submittedName>
</protein>
<proteinExistence type="predicted"/>
<dbReference type="Gene3D" id="1.10.510.10">
    <property type="entry name" value="Transferase(Phosphotransferase) domain 1"/>
    <property type="match status" value="1"/>
</dbReference>